<dbReference type="Proteomes" id="UP000029736">
    <property type="component" value="Unassembled WGS sequence"/>
</dbReference>
<proteinExistence type="predicted"/>
<evidence type="ECO:0000313" key="2">
    <source>
        <dbReference type="Proteomes" id="UP000029736"/>
    </source>
</evidence>
<name>A0A098S102_9BACT</name>
<keyword evidence="2" id="KW-1185">Reference proteome</keyword>
<comment type="caution">
    <text evidence="1">The sequence shown here is derived from an EMBL/GenBank/DDBJ whole genome shotgun (WGS) entry which is preliminary data.</text>
</comment>
<organism evidence="1 2">
    <name type="scientific">Phaeodactylibacter xiamenensis</name>
    <dbReference type="NCBI Taxonomy" id="1524460"/>
    <lineage>
        <taxon>Bacteria</taxon>
        <taxon>Pseudomonadati</taxon>
        <taxon>Bacteroidota</taxon>
        <taxon>Saprospiria</taxon>
        <taxon>Saprospirales</taxon>
        <taxon>Haliscomenobacteraceae</taxon>
        <taxon>Phaeodactylibacter</taxon>
    </lineage>
</organism>
<dbReference type="STRING" id="1524460.IX84_28870"/>
<reference evidence="1 2" key="1">
    <citation type="journal article" date="2014" name="Int. J. Syst. Evol. Microbiol.">
        <title>Phaeodactylibacter xiamenensis gen. nov., sp. nov., a member of the family Saprospiraceae isolated from the marine alga Phaeodactylum tricornutum.</title>
        <authorList>
            <person name="Chen Z.Jr."/>
            <person name="Lei X."/>
            <person name="Lai Q."/>
            <person name="Li Y."/>
            <person name="Zhang B."/>
            <person name="Zhang J."/>
            <person name="Zhang H."/>
            <person name="Yang L."/>
            <person name="Zheng W."/>
            <person name="Tian Y."/>
            <person name="Yu Z."/>
            <person name="Xu H.Jr."/>
            <person name="Zheng T."/>
        </authorList>
    </citation>
    <scope>NUCLEOTIDE SEQUENCE [LARGE SCALE GENOMIC DNA]</scope>
    <source>
        <strain evidence="1 2">KD52</strain>
    </source>
</reference>
<evidence type="ECO:0000313" key="1">
    <source>
        <dbReference type="EMBL" id="KGE85493.1"/>
    </source>
</evidence>
<gene>
    <name evidence="1" type="ORF">IX84_28870</name>
</gene>
<dbReference type="AlphaFoldDB" id="A0A098S102"/>
<accession>A0A098S102</accession>
<dbReference type="EMBL" id="JPOS01000090">
    <property type="protein sequence ID" value="KGE85493.1"/>
    <property type="molecule type" value="Genomic_DNA"/>
</dbReference>
<dbReference type="RefSeq" id="WP_044228833.1">
    <property type="nucleotide sequence ID" value="NZ_JBKAGJ010000035.1"/>
</dbReference>
<protein>
    <submittedName>
        <fullName evidence="1">Uncharacterized protein</fullName>
    </submittedName>
</protein>
<sequence>MKLHYQTSLLGETEILLPHAALDPTIIAVGADRYAAEKELRRQLILRSKDIAHRYLALAKKSRGNYLKPELANALEQSYDLLRKIRRNNKLEKAQEYLHLLLPEAEKLLSHPNSRFYRSQCAKLDFLTQAADLKIGSDKSQENVHV</sequence>